<dbReference type="PANTHER" id="PTHR34597">
    <property type="entry name" value="SLR1661 PROTEIN"/>
    <property type="match status" value="1"/>
</dbReference>
<reference evidence="8 9" key="1">
    <citation type="submission" date="2019-03" db="EMBL/GenBank/DDBJ databases">
        <title>Genomic Encyclopedia of Type Strains, Phase IV (KMG-IV): sequencing the most valuable type-strain genomes for metagenomic binning, comparative biology and taxonomic classification.</title>
        <authorList>
            <person name="Goeker M."/>
        </authorList>
    </citation>
    <scope>NUCLEOTIDE SEQUENCE [LARGE SCALE GENOMIC DNA]</scope>
    <source>
        <strain evidence="8 9">DSM 1709</strain>
    </source>
</reference>
<feature type="region of interest" description="Disordered" evidence="4">
    <location>
        <begin position="29"/>
        <end position="65"/>
    </location>
</feature>
<dbReference type="Gene3D" id="3.10.20.310">
    <property type="entry name" value="membrane protein fhac"/>
    <property type="match status" value="1"/>
</dbReference>
<keyword evidence="1" id="KW-0472">Membrane</keyword>
<dbReference type="InterPro" id="IPR013686">
    <property type="entry name" value="Polypept-transport_assoc_ShlB"/>
</dbReference>
<gene>
    <name evidence="8" type="ORF">EV684_112101</name>
</gene>
<evidence type="ECO:0000313" key="8">
    <source>
        <dbReference type="EMBL" id="TCP00663.1"/>
    </source>
</evidence>
<feature type="compositionally biased region" description="Low complexity" evidence="4">
    <location>
        <begin position="41"/>
        <end position="51"/>
    </location>
</feature>
<feature type="domain" description="Polypeptide-transport-associated ShlB-type" evidence="7">
    <location>
        <begin position="70"/>
        <end position="143"/>
    </location>
</feature>
<sequence length="551" mass="59007">MHRLKPLNDALIAGALALAAAQACAATPDAGQISREPRSPVPLASPSSPALKVDKPTTDSVPEGGPTVVVSAFELQGNTVFDTPTLQALLADELGRPLTFADLTRLAARLTRHYRDAGYLVARAYLPAQEVNDGVLRIAVLEGRLSQVELMNAAGLKPSALAALGQLPADQPLQARVLDQTLLTLADLPGSQVQSTLRPGQALGASELLVEVSRTRGVEGSADLDNFGSTYTGEYRAGSSLYWNNPLALGDQLSLRVQVSNDHLNYERLAYQLPLGVYATRLGVAVSNMSYRLGKDFSSLDADGRSQVSSAYLRQGLLRSIDANWYGQLQFDAKRLRDSVDSTDTTTHQRLRNWVLGLNGDWRDGLGAGGSNTLLLNLTVGKLSLDADSAALDAVSAQTAGDFNKFELALQRVQFLRPGWSLALNLRGQAADHNLPSVEKFALGGSQGVRAYPQGEALGDSGWLASAELRWNLAPGWQLQAFGDAGGVKLNRQPWLDEDNFRHLSGLGLGASWGTPRLAVSLSSAWATSSESSTSQPDRRPRLWAQASYAF</sequence>
<dbReference type="InterPro" id="IPR005565">
    <property type="entry name" value="Hemolysn_activator_HlyB_C"/>
</dbReference>
<evidence type="ECO:0000256" key="5">
    <source>
        <dbReference type="SAM" id="SignalP"/>
    </source>
</evidence>
<dbReference type="Gene3D" id="2.40.160.50">
    <property type="entry name" value="membrane protein fhac: a member of the omp85/tpsb transporter family"/>
    <property type="match status" value="1"/>
</dbReference>
<dbReference type="GO" id="GO:0008320">
    <property type="term" value="F:protein transmembrane transporter activity"/>
    <property type="evidence" value="ECO:0007669"/>
    <property type="project" value="TreeGrafter"/>
</dbReference>
<evidence type="ECO:0000256" key="1">
    <source>
        <dbReference type="ARBA" id="ARBA00022452"/>
    </source>
</evidence>
<keyword evidence="3" id="KW-0998">Cell outer membrane</keyword>
<evidence type="ECO:0000259" key="7">
    <source>
        <dbReference type="Pfam" id="PF08479"/>
    </source>
</evidence>
<dbReference type="PANTHER" id="PTHR34597:SF1">
    <property type="entry name" value="HEME_HEMOPEXIN TRANSPORTER PROTEIN HUXB"/>
    <property type="match status" value="1"/>
</dbReference>
<dbReference type="RefSeq" id="WP_200222313.1">
    <property type="nucleotide sequence ID" value="NZ_CP181387.1"/>
</dbReference>
<accession>A0A4R2MN01</accession>
<evidence type="ECO:0000256" key="4">
    <source>
        <dbReference type="SAM" id="MobiDB-lite"/>
    </source>
</evidence>
<feature type="chain" id="PRO_5020403597" evidence="5">
    <location>
        <begin position="26"/>
        <end position="551"/>
    </location>
</feature>
<dbReference type="AlphaFoldDB" id="A0A4R2MN01"/>
<dbReference type="Proteomes" id="UP000295106">
    <property type="component" value="Unassembled WGS sequence"/>
</dbReference>
<dbReference type="Pfam" id="PF03865">
    <property type="entry name" value="ShlB"/>
    <property type="match status" value="1"/>
</dbReference>
<feature type="domain" description="Haemolysin activator HlyB C-terminal" evidence="6">
    <location>
        <begin position="204"/>
        <end position="511"/>
    </location>
</feature>
<evidence type="ECO:0000256" key="2">
    <source>
        <dbReference type="ARBA" id="ARBA00022692"/>
    </source>
</evidence>
<keyword evidence="5" id="KW-0732">Signal</keyword>
<organism evidence="8 9">
    <name type="scientific">Rubrivivax gelatinosus</name>
    <name type="common">Rhodocyclus gelatinosus</name>
    <name type="synonym">Rhodopseudomonas gelatinosa</name>
    <dbReference type="NCBI Taxonomy" id="28068"/>
    <lineage>
        <taxon>Bacteria</taxon>
        <taxon>Pseudomonadati</taxon>
        <taxon>Pseudomonadota</taxon>
        <taxon>Betaproteobacteria</taxon>
        <taxon>Burkholderiales</taxon>
        <taxon>Sphaerotilaceae</taxon>
        <taxon>Rubrivivax</taxon>
    </lineage>
</organism>
<dbReference type="Pfam" id="PF08479">
    <property type="entry name" value="POTRA_2"/>
    <property type="match status" value="1"/>
</dbReference>
<keyword evidence="1" id="KW-1134">Transmembrane beta strand</keyword>
<proteinExistence type="predicted"/>
<evidence type="ECO:0000313" key="9">
    <source>
        <dbReference type="Proteomes" id="UP000295106"/>
    </source>
</evidence>
<dbReference type="GO" id="GO:0046819">
    <property type="term" value="P:protein secretion by the type V secretion system"/>
    <property type="evidence" value="ECO:0007669"/>
    <property type="project" value="TreeGrafter"/>
</dbReference>
<keyword evidence="2" id="KW-0812">Transmembrane</keyword>
<feature type="signal peptide" evidence="5">
    <location>
        <begin position="1"/>
        <end position="25"/>
    </location>
</feature>
<name>A0A4R2MN01_RUBGE</name>
<dbReference type="InterPro" id="IPR051544">
    <property type="entry name" value="TPS_OM_transporter"/>
</dbReference>
<evidence type="ECO:0000256" key="3">
    <source>
        <dbReference type="ARBA" id="ARBA00023237"/>
    </source>
</evidence>
<comment type="caution">
    <text evidence="8">The sequence shown here is derived from an EMBL/GenBank/DDBJ whole genome shotgun (WGS) entry which is preliminary data.</text>
</comment>
<evidence type="ECO:0000259" key="6">
    <source>
        <dbReference type="Pfam" id="PF03865"/>
    </source>
</evidence>
<dbReference type="PROSITE" id="PS51257">
    <property type="entry name" value="PROKAR_LIPOPROTEIN"/>
    <property type="match status" value="1"/>
</dbReference>
<dbReference type="GO" id="GO:0098046">
    <property type="term" value="C:type V protein secretion system complex"/>
    <property type="evidence" value="ECO:0007669"/>
    <property type="project" value="TreeGrafter"/>
</dbReference>
<protein>
    <submittedName>
        <fullName evidence="8">Hemolysin activation/secretion protein</fullName>
    </submittedName>
</protein>
<dbReference type="EMBL" id="SLXD01000012">
    <property type="protein sequence ID" value="TCP00663.1"/>
    <property type="molecule type" value="Genomic_DNA"/>
</dbReference>